<dbReference type="InterPro" id="IPR043502">
    <property type="entry name" value="DNA/RNA_pol_sf"/>
</dbReference>
<evidence type="ECO:0000256" key="1">
    <source>
        <dbReference type="SAM" id="Coils"/>
    </source>
</evidence>
<comment type="caution">
    <text evidence="3">The sequence shown here is derived from an EMBL/GenBank/DDBJ whole genome shotgun (WGS) entry which is preliminary data.</text>
</comment>
<evidence type="ECO:0000313" key="4">
    <source>
        <dbReference type="Proteomes" id="UP001458880"/>
    </source>
</evidence>
<dbReference type="PROSITE" id="PS50878">
    <property type="entry name" value="RT_POL"/>
    <property type="match status" value="1"/>
</dbReference>
<keyword evidence="1" id="KW-0175">Coiled coil</keyword>
<gene>
    <name evidence="3" type="ORF">QE152_g5272</name>
</gene>
<keyword evidence="3" id="KW-0548">Nucleotidyltransferase</keyword>
<dbReference type="AlphaFoldDB" id="A0AAW1MP64"/>
<feature type="coiled-coil region" evidence="1">
    <location>
        <begin position="663"/>
        <end position="690"/>
    </location>
</feature>
<evidence type="ECO:0000259" key="2">
    <source>
        <dbReference type="PROSITE" id="PS50878"/>
    </source>
</evidence>
<dbReference type="GO" id="GO:0003964">
    <property type="term" value="F:RNA-directed DNA polymerase activity"/>
    <property type="evidence" value="ECO:0007669"/>
    <property type="project" value="UniProtKB-KW"/>
</dbReference>
<dbReference type="EMBL" id="JASPKY010000030">
    <property type="protein sequence ID" value="KAK9747501.1"/>
    <property type="molecule type" value="Genomic_DNA"/>
</dbReference>
<reference evidence="3 4" key="1">
    <citation type="journal article" date="2024" name="BMC Genomics">
        <title>De novo assembly and annotation of Popillia japonica's genome with initial clues to its potential as an invasive pest.</title>
        <authorList>
            <person name="Cucini C."/>
            <person name="Boschi S."/>
            <person name="Funari R."/>
            <person name="Cardaioli E."/>
            <person name="Iannotti N."/>
            <person name="Marturano G."/>
            <person name="Paoli F."/>
            <person name="Bruttini M."/>
            <person name="Carapelli A."/>
            <person name="Frati F."/>
            <person name="Nardi F."/>
        </authorList>
    </citation>
    <scope>NUCLEOTIDE SEQUENCE [LARGE SCALE GENOMIC DNA]</scope>
    <source>
        <strain evidence="3">DMR45628</strain>
    </source>
</reference>
<dbReference type="PANTHER" id="PTHR19446">
    <property type="entry name" value="REVERSE TRANSCRIPTASES"/>
    <property type="match status" value="1"/>
</dbReference>
<dbReference type="Pfam" id="PF00078">
    <property type="entry name" value="RVT_1"/>
    <property type="match status" value="1"/>
</dbReference>
<organism evidence="3 4">
    <name type="scientific">Popillia japonica</name>
    <name type="common">Japanese beetle</name>
    <dbReference type="NCBI Taxonomy" id="7064"/>
    <lineage>
        <taxon>Eukaryota</taxon>
        <taxon>Metazoa</taxon>
        <taxon>Ecdysozoa</taxon>
        <taxon>Arthropoda</taxon>
        <taxon>Hexapoda</taxon>
        <taxon>Insecta</taxon>
        <taxon>Pterygota</taxon>
        <taxon>Neoptera</taxon>
        <taxon>Endopterygota</taxon>
        <taxon>Coleoptera</taxon>
        <taxon>Polyphaga</taxon>
        <taxon>Scarabaeiformia</taxon>
        <taxon>Scarabaeidae</taxon>
        <taxon>Rutelinae</taxon>
        <taxon>Popillia</taxon>
    </lineage>
</organism>
<name>A0AAW1MP64_POPJA</name>
<keyword evidence="3" id="KW-0808">Transferase</keyword>
<keyword evidence="3" id="KW-0695">RNA-directed DNA polymerase</keyword>
<dbReference type="SUPFAM" id="SSF56672">
    <property type="entry name" value="DNA/RNA polymerases"/>
    <property type="match status" value="1"/>
</dbReference>
<sequence>MVMDELLEEISNHQPGGTINNPDIRVATMAFADDVFLLEDREDMALSIARTADFLRARGMEINIKKYVTVSAAVVSGRSLPRTRPVFRYGREYLSIVGVINTFRYLGHTISGQGIVKPSIHHLSDWLSRLGKAPLKLPDTLDTQVIDSAYPRKAHVTVEGNKDPWKSVYNLLSEKVRSDNIFNSVLVENTETLSWVETVSAILDRFLPTADIGMLTAEQQQTVNENLSYNVDQIDPPFSMEELDLAVESIKLKTAPGCDLIEPEILNRCLFEGIFPDIWKPGEIRLLAKNSVKPANDPKAYRPVTLLPVMGKLYERLLMKRILRYYEASDTTVENQFGFKAGKSTVDAVVHLQLTANAEEKYVLGIYRYCWCIRQLVVAQHFQKVTIMTVVIKSKYDSVSKVISKGYPQGCVLEPSLWNIVFDEIVEENIEGMARIAYADDLVILVMGNSRAQLETRAVVALNRYLGIVLDDKGSFVPHMEYVRDKVKNIFAKLWRVTRKDWGLRPTALALYEGVFVSIATDGVPVWAGKLHTPPVLKRLASAQPFVLLGITRACRTVSNDALQVLADKRPINLVAAERAHLYWAKRGDRRSIMDIANVPVVAEVNVRRGVRDERRRLRYTMLLKWQESMLLSDVKELFANVITFRNNVLKDNYSRRVNLELIVKKLRNLNEFQEQLQKLEVDYLVLEDKQEFKDIASNIEEIKSSIDDIRQILLARKRKILCTNQPKKFYWSRVDFNDSVDPVMKDAVKGGFQDGYNLFIGTMNHEGENKIGKVIGVDDHKSKGLYVWDKDGTKVRILAFFMLKYNFTTDFSDDYAIYKN</sequence>
<feature type="domain" description="Reverse transcriptase" evidence="2">
    <location>
        <begin position="268"/>
        <end position="517"/>
    </location>
</feature>
<proteinExistence type="predicted"/>
<evidence type="ECO:0000313" key="3">
    <source>
        <dbReference type="EMBL" id="KAK9747501.1"/>
    </source>
</evidence>
<protein>
    <submittedName>
        <fullName evidence="3">Reverse transcriptase (RNA-dependent DNA polymerase)</fullName>
    </submittedName>
</protein>
<accession>A0AAW1MP64</accession>
<keyword evidence="4" id="KW-1185">Reference proteome</keyword>
<dbReference type="Proteomes" id="UP001458880">
    <property type="component" value="Unassembled WGS sequence"/>
</dbReference>
<dbReference type="InterPro" id="IPR000477">
    <property type="entry name" value="RT_dom"/>
</dbReference>